<dbReference type="AlphaFoldDB" id="A0A5C6CNH2"/>
<gene>
    <name evidence="1" type="ORF">Pla144_34810</name>
</gene>
<dbReference type="Proteomes" id="UP000318437">
    <property type="component" value="Unassembled WGS sequence"/>
</dbReference>
<name>A0A5C6CNH2_9BACT</name>
<organism evidence="1 2">
    <name type="scientific">Bythopirellula polymerisocia</name>
    <dbReference type="NCBI Taxonomy" id="2528003"/>
    <lineage>
        <taxon>Bacteria</taxon>
        <taxon>Pseudomonadati</taxon>
        <taxon>Planctomycetota</taxon>
        <taxon>Planctomycetia</taxon>
        <taxon>Pirellulales</taxon>
        <taxon>Lacipirellulaceae</taxon>
        <taxon>Bythopirellula</taxon>
    </lineage>
</organism>
<accession>A0A5C6CNH2</accession>
<protein>
    <submittedName>
        <fullName evidence="1">Uncharacterized protein</fullName>
    </submittedName>
</protein>
<evidence type="ECO:0000313" key="1">
    <source>
        <dbReference type="EMBL" id="TWU24596.1"/>
    </source>
</evidence>
<proteinExistence type="predicted"/>
<reference evidence="1 2" key="1">
    <citation type="submission" date="2019-02" db="EMBL/GenBank/DDBJ databases">
        <title>Deep-cultivation of Planctomycetes and their phenomic and genomic characterization uncovers novel biology.</title>
        <authorList>
            <person name="Wiegand S."/>
            <person name="Jogler M."/>
            <person name="Boedeker C."/>
            <person name="Pinto D."/>
            <person name="Vollmers J."/>
            <person name="Rivas-Marin E."/>
            <person name="Kohn T."/>
            <person name="Peeters S.H."/>
            <person name="Heuer A."/>
            <person name="Rast P."/>
            <person name="Oberbeckmann S."/>
            <person name="Bunk B."/>
            <person name="Jeske O."/>
            <person name="Meyerdierks A."/>
            <person name="Storesund J.E."/>
            <person name="Kallscheuer N."/>
            <person name="Luecker S."/>
            <person name="Lage O.M."/>
            <person name="Pohl T."/>
            <person name="Merkel B.J."/>
            <person name="Hornburger P."/>
            <person name="Mueller R.-W."/>
            <person name="Bruemmer F."/>
            <person name="Labrenz M."/>
            <person name="Spormann A.M."/>
            <person name="Op Den Camp H."/>
            <person name="Overmann J."/>
            <person name="Amann R."/>
            <person name="Jetten M.S.M."/>
            <person name="Mascher T."/>
            <person name="Medema M.H."/>
            <person name="Devos D.P."/>
            <person name="Kaster A.-K."/>
            <person name="Ovreas L."/>
            <person name="Rohde M."/>
            <person name="Galperin M.Y."/>
            <person name="Jogler C."/>
        </authorList>
    </citation>
    <scope>NUCLEOTIDE SEQUENCE [LARGE SCALE GENOMIC DNA]</scope>
    <source>
        <strain evidence="1 2">Pla144</strain>
    </source>
</reference>
<dbReference type="EMBL" id="SJPS01000005">
    <property type="protein sequence ID" value="TWU24596.1"/>
    <property type="molecule type" value="Genomic_DNA"/>
</dbReference>
<evidence type="ECO:0000313" key="2">
    <source>
        <dbReference type="Proteomes" id="UP000318437"/>
    </source>
</evidence>
<keyword evidence="2" id="KW-1185">Reference proteome</keyword>
<comment type="caution">
    <text evidence="1">The sequence shown here is derived from an EMBL/GenBank/DDBJ whole genome shotgun (WGS) entry which is preliminary data.</text>
</comment>
<sequence length="54" mass="6233">MAVTNARVEALHYFKSLEMLGYERPPLQIRVWNLSLGRHVLSQTCHKISRIGLV</sequence>